<comment type="caution">
    <text evidence="2">The sequence shown here is derived from an EMBL/GenBank/DDBJ whole genome shotgun (WGS) entry which is preliminary data.</text>
</comment>
<proteinExistence type="predicted"/>
<evidence type="ECO:0000313" key="2">
    <source>
        <dbReference type="EMBL" id="KAK8766119.1"/>
    </source>
</evidence>
<evidence type="ECO:0000313" key="3">
    <source>
        <dbReference type="Proteomes" id="UP001321473"/>
    </source>
</evidence>
<keyword evidence="1" id="KW-0472">Membrane</keyword>
<evidence type="ECO:0000256" key="1">
    <source>
        <dbReference type="SAM" id="Phobius"/>
    </source>
</evidence>
<protein>
    <submittedName>
        <fullName evidence="2">Uncharacterized protein</fullName>
    </submittedName>
</protein>
<sequence length="91" mass="10546">MDKCQIFVQKWCREQPAFYRNSSRNGETLLRLACAARASALSFRSSYQYIIYCPYEKLNAISGVYCCAHIMFTMLFFCIVFCSHSNSVTLQ</sequence>
<dbReference type="AlphaFoldDB" id="A0AAQ4DUH9"/>
<keyword evidence="1" id="KW-0812">Transmembrane</keyword>
<gene>
    <name evidence="2" type="ORF">V5799_007100</name>
</gene>
<keyword evidence="3" id="KW-1185">Reference proteome</keyword>
<name>A0AAQ4DUH9_AMBAM</name>
<organism evidence="2 3">
    <name type="scientific">Amblyomma americanum</name>
    <name type="common">Lone star tick</name>
    <dbReference type="NCBI Taxonomy" id="6943"/>
    <lineage>
        <taxon>Eukaryota</taxon>
        <taxon>Metazoa</taxon>
        <taxon>Ecdysozoa</taxon>
        <taxon>Arthropoda</taxon>
        <taxon>Chelicerata</taxon>
        <taxon>Arachnida</taxon>
        <taxon>Acari</taxon>
        <taxon>Parasitiformes</taxon>
        <taxon>Ixodida</taxon>
        <taxon>Ixodoidea</taxon>
        <taxon>Ixodidae</taxon>
        <taxon>Amblyomminae</taxon>
        <taxon>Amblyomma</taxon>
    </lineage>
</organism>
<keyword evidence="1" id="KW-1133">Transmembrane helix</keyword>
<dbReference type="EMBL" id="JARKHS020026686">
    <property type="protein sequence ID" value="KAK8766119.1"/>
    <property type="molecule type" value="Genomic_DNA"/>
</dbReference>
<dbReference type="Proteomes" id="UP001321473">
    <property type="component" value="Unassembled WGS sequence"/>
</dbReference>
<reference evidence="2 3" key="1">
    <citation type="journal article" date="2023" name="Arcadia Sci">
        <title>De novo assembly of a long-read Amblyomma americanum tick genome.</title>
        <authorList>
            <person name="Chou S."/>
            <person name="Poskanzer K.E."/>
            <person name="Rollins M."/>
            <person name="Thuy-Boun P.S."/>
        </authorList>
    </citation>
    <scope>NUCLEOTIDE SEQUENCE [LARGE SCALE GENOMIC DNA]</scope>
    <source>
        <strain evidence="2">F_SG_1</strain>
        <tissue evidence="2">Salivary glands</tissue>
    </source>
</reference>
<feature type="transmembrane region" description="Helical" evidence="1">
    <location>
        <begin position="62"/>
        <end position="82"/>
    </location>
</feature>
<accession>A0AAQ4DUH9</accession>